<dbReference type="GO" id="GO:0004527">
    <property type="term" value="F:exonuclease activity"/>
    <property type="evidence" value="ECO:0007669"/>
    <property type="project" value="UniProtKB-KW"/>
</dbReference>
<dbReference type="Gene3D" id="3.60.10.10">
    <property type="entry name" value="Endonuclease/exonuclease/phosphatase"/>
    <property type="match status" value="1"/>
</dbReference>
<gene>
    <name evidence="2" type="ORF">ACBT_1559</name>
</gene>
<dbReference type="PANTHER" id="PTHR42834:SF1">
    <property type="entry name" value="ENDONUCLEASE_EXONUCLEASE_PHOSPHATASE FAMILY PROTEIN (AFU_ORTHOLOGUE AFUA_3G09210)"/>
    <property type="match status" value="1"/>
</dbReference>
<dbReference type="PANTHER" id="PTHR42834">
    <property type="entry name" value="ENDONUCLEASE/EXONUCLEASE/PHOSPHATASE FAMILY PROTEIN (AFU_ORTHOLOGUE AFUA_3G09210)"/>
    <property type="match status" value="1"/>
</dbReference>
<name>A0A7L5JQP9_9BACT</name>
<reference evidence="2 3" key="1">
    <citation type="submission" date="2020-05" db="EMBL/GenBank/DDBJ databases">
        <title>Complete genome sequencing of Campylobacter and Arcobacter type strains.</title>
        <authorList>
            <person name="Miller W.G."/>
            <person name="Yee E."/>
        </authorList>
    </citation>
    <scope>NUCLEOTIDE SEQUENCE [LARGE SCALE GENOMIC DNA]</scope>
    <source>
        <strain evidence="2 3">LMG 21996</strain>
    </source>
</reference>
<dbReference type="Pfam" id="PF19580">
    <property type="entry name" value="Exo_endo_phos_3"/>
    <property type="match status" value="2"/>
</dbReference>
<dbReference type="InterPro" id="IPR005135">
    <property type="entry name" value="Endo/exonuclease/phosphatase"/>
</dbReference>
<evidence type="ECO:0000259" key="1">
    <source>
        <dbReference type="Pfam" id="PF19580"/>
    </source>
</evidence>
<organism evidence="2 3">
    <name type="scientific">Aliarcobacter cibarius</name>
    <dbReference type="NCBI Taxonomy" id="255507"/>
    <lineage>
        <taxon>Bacteria</taxon>
        <taxon>Pseudomonadati</taxon>
        <taxon>Campylobacterota</taxon>
        <taxon>Epsilonproteobacteria</taxon>
        <taxon>Campylobacterales</taxon>
        <taxon>Arcobacteraceae</taxon>
        <taxon>Aliarcobacter</taxon>
    </lineage>
</organism>
<evidence type="ECO:0000313" key="3">
    <source>
        <dbReference type="Proteomes" id="UP000509513"/>
    </source>
</evidence>
<dbReference type="Proteomes" id="UP000509513">
    <property type="component" value="Chromosome"/>
</dbReference>
<keyword evidence="2" id="KW-0255">Endonuclease</keyword>
<feature type="domain" description="Endonuclease/exonuclease/phosphatase" evidence="1">
    <location>
        <begin position="236"/>
        <end position="329"/>
    </location>
</feature>
<proteinExistence type="predicted"/>
<accession>A0A7L5JQP9</accession>
<dbReference type="OrthoDB" id="184983at2"/>
<dbReference type="SUPFAM" id="SSF56219">
    <property type="entry name" value="DNase I-like"/>
    <property type="match status" value="1"/>
</dbReference>
<dbReference type="GO" id="GO:0004519">
    <property type="term" value="F:endonuclease activity"/>
    <property type="evidence" value="ECO:0007669"/>
    <property type="project" value="UniProtKB-KW"/>
</dbReference>
<keyword evidence="2" id="KW-0378">Hydrolase</keyword>
<keyword evidence="2" id="KW-0269">Exonuclease</keyword>
<evidence type="ECO:0000313" key="2">
    <source>
        <dbReference type="EMBL" id="QKJ27459.1"/>
    </source>
</evidence>
<protein>
    <submittedName>
        <fullName evidence="2">Endonuclease/exonuclease/phosphatase</fullName>
    </submittedName>
</protein>
<dbReference type="KEGG" id="acib:ACBT_1559"/>
<sequence length="525" mass="61492">MFRLLIFLFLPVILFSQNIKIASYNVENFFDLNNDKTEYTEYIPNNKHLWNQRAFDAKLKNILKVINDLDADIIALQEIENENLIKLLKQKLPQYNYYTFSKYSNSAVGLGFLSKIPIKNSKRIDVNLSSDSYRPILEATFTFENIDFKIFNNHWPSKKSSEIFRIKYAQTLNNRLKELENDYDYIILGDLNSDYNEFETFKKNQKLNLTEGITGINNILNTTIDGKFVTKEDMINESKKSHYNLWLELPTNERFSTKYKNQNNTPDNMIINSALFDNKKLSYIPNSFEAFKPNYLFDGKDINRWKISNNFGNKVHKAEGFSDHLPIFAIFSINKENSNSTKKVENKDIEPILISSLYNQEKLTKDEIIENIVVLYKEYDKAIIKQKNDRAIYIFENAKNLKVGFSYDLQIKELYNFYGLKEIKKFSVLKEKDEIKNYKELFLDGSKIDIFNFKYENEIITNLKGFISKGNLQINGGKTIKLFAKDKNILPKDGSTVEIINAQLGSFKGNMQIIFHSINDYKELK</sequence>
<dbReference type="AlphaFoldDB" id="A0A7L5JQP9"/>
<feature type="domain" description="Endonuclease/exonuclease/phosphatase" evidence="1">
    <location>
        <begin position="21"/>
        <end position="200"/>
    </location>
</feature>
<dbReference type="EMBL" id="CP054051">
    <property type="protein sequence ID" value="QKJ27459.1"/>
    <property type="molecule type" value="Genomic_DNA"/>
</dbReference>
<keyword evidence="2" id="KW-0540">Nuclease</keyword>
<dbReference type="RefSeq" id="WP_024776127.1">
    <property type="nucleotide sequence ID" value="NZ_CP054051.1"/>
</dbReference>
<dbReference type="InterPro" id="IPR036691">
    <property type="entry name" value="Endo/exonu/phosph_ase_sf"/>
</dbReference>